<sequence length="13" mass="1583">MDTRVKPEYDDIT</sequence>
<evidence type="ECO:0000313" key="1">
    <source>
        <dbReference type="EMBL" id="CDX63225.1"/>
    </source>
</evidence>
<dbReference type="EMBL" id="CCND01000051">
    <property type="protein sequence ID" value="CDX63225.1"/>
    <property type="molecule type" value="Genomic_DNA"/>
</dbReference>
<dbReference type="Proteomes" id="UP000182888">
    <property type="component" value="Unassembled WGS sequence"/>
</dbReference>
<reference evidence="2" key="1">
    <citation type="submission" date="2014-08" db="EMBL/GenBank/DDBJ databases">
        <authorList>
            <person name="Edwards T."/>
        </authorList>
    </citation>
    <scope>NUCLEOTIDE SEQUENCE [LARGE SCALE GENOMIC DNA]</scope>
</reference>
<protein>
    <submittedName>
        <fullName evidence="1">Uncharacterized protein</fullName>
    </submittedName>
</protein>
<evidence type="ECO:0000313" key="2">
    <source>
        <dbReference type="Proteomes" id="UP000182888"/>
    </source>
</evidence>
<name>A0A0K2W796_MESPL</name>
<organism evidence="1 2">
    <name type="scientific">Mesorhizobium plurifarium</name>
    <dbReference type="NCBI Taxonomy" id="69974"/>
    <lineage>
        <taxon>Bacteria</taxon>
        <taxon>Pseudomonadati</taxon>
        <taxon>Pseudomonadota</taxon>
        <taxon>Alphaproteobacteria</taxon>
        <taxon>Hyphomicrobiales</taxon>
        <taxon>Phyllobacteriaceae</taxon>
        <taxon>Mesorhizobium</taxon>
    </lineage>
</organism>
<gene>
    <name evidence="1" type="ORF">MPL1032_80199</name>
</gene>
<proteinExistence type="predicted"/>
<accession>A0A0K2W796</accession>